<evidence type="ECO:0000313" key="2">
    <source>
        <dbReference type="Proteomes" id="UP001054252"/>
    </source>
</evidence>
<organism evidence="1 2">
    <name type="scientific">Rubroshorea leprosula</name>
    <dbReference type="NCBI Taxonomy" id="152421"/>
    <lineage>
        <taxon>Eukaryota</taxon>
        <taxon>Viridiplantae</taxon>
        <taxon>Streptophyta</taxon>
        <taxon>Embryophyta</taxon>
        <taxon>Tracheophyta</taxon>
        <taxon>Spermatophyta</taxon>
        <taxon>Magnoliopsida</taxon>
        <taxon>eudicotyledons</taxon>
        <taxon>Gunneridae</taxon>
        <taxon>Pentapetalae</taxon>
        <taxon>rosids</taxon>
        <taxon>malvids</taxon>
        <taxon>Malvales</taxon>
        <taxon>Dipterocarpaceae</taxon>
        <taxon>Rubroshorea</taxon>
    </lineage>
</organism>
<reference evidence="1 2" key="1">
    <citation type="journal article" date="2021" name="Commun. Biol.">
        <title>The genome of Shorea leprosula (Dipterocarpaceae) highlights the ecological relevance of drought in aseasonal tropical rainforests.</title>
        <authorList>
            <person name="Ng K.K.S."/>
            <person name="Kobayashi M.J."/>
            <person name="Fawcett J.A."/>
            <person name="Hatakeyama M."/>
            <person name="Paape T."/>
            <person name="Ng C.H."/>
            <person name="Ang C.C."/>
            <person name="Tnah L.H."/>
            <person name="Lee C.T."/>
            <person name="Nishiyama T."/>
            <person name="Sese J."/>
            <person name="O'Brien M.J."/>
            <person name="Copetti D."/>
            <person name="Mohd Noor M.I."/>
            <person name="Ong R.C."/>
            <person name="Putra M."/>
            <person name="Sireger I.Z."/>
            <person name="Indrioko S."/>
            <person name="Kosugi Y."/>
            <person name="Izuno A."/>
            <person name="Isagi Y."/>
            <person name="Lee S.L."/>
            <person name="Shimizu K.K."/>
        </authorList>
    </citation>
    <scope>NUCLEOTIDE SEQUENCE [LARGE SCALE GENOMIC DNA]</scope>
    <source>
        <strain evidence="1">214</strain>
    </source>
</reference>
<keyword evidence="2" id="KW-1185">Reference proteome</keyword>
<evidence type="ECO:0000313" key="1">
    <source>
        <dbReference type="EMBL" id="GKV24415.1"/>
    </source>
</evidence>
<accession>A0AAV5KIJ3</accession>
<gene>
    <name evidence="1" type="ORF">SLEP1_g34029</name>
</gene>
<dbReference type="Proteomes" id="UP001054252">
    <property type="component" value="Unassembled WGS sequence"/>
</dbReference>
<dbReference type="AlphaFoldDB" id="A0AAV5KIJ3"/>
<dbReference type="EMBL" id="BPVZ01000065">
    <property type="protein sequence ID" value="GKV24415.1"/>
    <property type="molecule type" value="Genomic_DNA"/>
</dbReference>
<proteinExistence type="predicted"/>
<name>A0AAV5KIJ3_9ROSI</name>
<comment type="caution">
    <text evidence="1">The sequence shown here is derived from an EMBL/GenBank/DDBJ whole genome shotgun (WGS) entry which is preliminary data.</text>
</comment>
<sequence length="50" mass="5622">MNEAEKSLTVQLAKVSPRQNHIKCDVVELLIFKAALGSCPSRLAPWTWQL</sequence>
<protein>
    <submittedName>
        <fullName evidence="1">Uncharacterized protein</fullName>
    </submittedName>
</protein>